<evidence type="ECO:0000313" key="2">
    <source>
        <dbReference type="Proteomes" id="UP000317178"/>
    </source>
</evidence>
<dbReference type="AlphaFoldDB" id="A0A518CJF8"/>
<keyword evidence="2" id="KW-1185">Reference proteome</keyword>
<name>A0A518CJF8_9PLAN</name>
<reference evidence="1 2" key="1">
    <citation type="submission" date="2019-02" db="EMBL/GenBank/DDBJ databases">
        <title>Deep-cultivation of Planctomycetes and their phenomic and genomic characterization uncovers novel biology.</title>
        <authorList>
            <person name="Wiegand S."/>
            <person name="Jogler M."/>
            <person name="Boedeker C."/>
            <person name="Pinto D."/>
            <person name="Vollmers J."/>
            <person name="Rivas-Marin E."/>
            <person name="Kohn T."/>
            <person name="Peeters S.H."/>
            <person name="Heuer A."/>
            <person name="Rast P."/>
            <person name="Oberbeckmann S."/>
            <person name="Bunk B."/>
            <person name="Jeske O."/>
            <person name="Meyerdierks A."/>
            <person name="Storesund J.E."/>
            <person name="Kallscheuer N."/>
            <person name="Luecker S."/>
            <person name="Lage O.M."/>
            <person name="Pohl T."/>
            <person name="Merkel B.J."/>
            <person name="Hornburger P."/>
            <person name="Mueller R.-W."/>
            <person name="Bruemmer F."/>
            <person name="Labrenz M."/>
            <person name="Spormann A.M."/>
            <person name="Op den Camp H."/>
            <person name="Overmann J."/>
            <person name="Amann R."/>
            <person name="Jetten M.S.M."/>
            <person name="Mascher T."/>
            <person name="Medema M.H."/>
            <person name="Devos D.P."/>
            <person name="Kaster A.-K."/>
            <person name="Ovreas L."/>
            <person name="Rohde M."/>
            <person name="Galperin M.Y."/>
            <person name="Jogler C."/>
        </authorList>
    </citation>
    <scope>NUCLEOTIDE SEQUENCE [LARGE SCALE GENOMIC DNA]</scope>
    <source>
        <strain evidence="1 2">Pla110</strain>
    </source>
</reference>
<evidence type="ECO:0000313" key="1">
    <source>
        <dbReference type="EMBL" id="QDU79368.1"/>
    </source>
</evidence>
<gene>
    <name evidence="1" type="ORF">Pla110_10760</name>
</gene>
<dbReference type="KEGG" id="plon:Pla110_10760"/>
<dbReference type="Proteomes" id="UP000317178">
    <property type="component" value="Chromosome"/>
</dbReference>
<dbReference type="RefSeq" id="WP_144993919.1">
    <property type="nucleotide sequence ID" value="NZ_CP036281.1"/>
</dbReference>
<sequence length="127" mass="14666">MAVKSRQKLLVHEPEPFWYPGFHRELDGNLVELHAIDDLELSSHRVHPKDHALLWTVLRTDSGEQIRQLLTLQQKHANLAVVVLVPPGLRSIKWVLYEFQILAVLDPQIPLSRGIKLCHRYWKTAAA</sequence>
<proteinExistence type="predicted"/>
<accession>A0A518CJF8</accession>
<dbReference type="EMBL" id="CP036281">
    <property type="protein sequence ID" value="QDU79368.1"/>
    <property type="molecule type" value="Genomic_DNA"/>
</dbReference>
<protein>
    <submittedName>
        <fullName evidence="1">Uncharacterized protein</fullName>
    </submittedName>
</protein>
<organism evidence="1 2">
    <name type="scientific">Polystyrenella longa</name>
    <dbReference type="NCBI Taxonomy" id="2528007"/>
    <lineage>
        <taxon>Bacteria</taxon>
        <taxon>Pseudomonadati</taxon>
        <taxon>Planctomycetota</taxon>
        <taxon>Planctomycetia</taxon>
        <taxon>Planctomycetales</taxon>
        <taxon>Planctomycetaceae</taxon>
        <taxon>Polystyrenella</taxon>
    </lineage>
</organism>